<evidence type="ECO:0000313" key="2">
    <source>
        <dbReference type="Proteomes" id="UP001596287"/>
    </source>
</evidence>
<proteinExistence type="predicted"/>
<accession>A0ABW1PTD4</accession>
<reference evidence="2" key="1">
    <citation type="journal article" date="2019" name="Int. J. Syst. Evol. Microbiol.">
        <title>The Global Catalogue of Microorganisms (GCM) 10K type strain sequencing project: providing services to taxonomists for standard genome sequencing and annotation.</title>
        <authorList>
            <consortium name="The Broad Institute Genomics Platform"/>
            <consortium name="The Broad Institute Genome Sequencing Center for Infectious Disease"/>
            <person name="Wu L."/>
            <person name="Ma J."/>
        </authorList>
    </citation>
    <scope>NUCLEOTIDE SEQUENCE [LARGE SCALE GENOMIC DNA]</scope>
    <source>
        <strain evidence="2">CCUG 49679</strain>
    </source>
</reference>
<dbReference type="PROSITE" id="PS51257">
    <property type="entry name" value="PROKAR_LIPOPROTEIN"/>
    <property type="match status" value="1"/>
</dbReference>
<comment type="caution">
    <text evidence="1">The sequence shown here is derived from an EMBL/GenBank/DDBJ whole genome shotgun (WGS) entry which is preliminary data.</text>
</comment>
<name>A0ABW1PTD4_9FLAO</name>
<gene>
    <name evidence="1" type="ORF">ACFPVY_16230</name>
</gene>
<keyword evidence="2" id="KW-1185">Reference proteome</keyword>
<protein>
    <submittedName>
        <fullName evidence="1">Uncharacterized protein</fullName>
    </submittedName>
</protein>
<evidence type="ECO:0000313" key="1">
    <source>
        <dbReference type="EMBL" id="MFC6098201.1"/>
    </source>
</evidence>
<dbReference type="Proteomes" id="UP001596287">
    <property type="component" value="Unassembled WGS sequence"/>
</dbReference>
<dbReference type="RefSeq" id="WP_379793201.1">
    <property type="nucleotide sequence ID" value="NZ_JBHSQB010000020.1"/>
</dbReference>
<organism evidence="1 2">
    <name type="scientific">Flavobacterium qiangtangense</name>
    <dbReference type="NCBI Taxonomy" id="1442595"/>
    <lineage>
        <taxon>Bacteria</taxon>
        <taxon>Pseudomonadati</taxon>
        <taxon>Bacteroidota</taxon>
        <taxon>Flavobacteriia</taxon>
        <taxon>Flavobacteriales</taxon>
        <taxon>Flavobacteriaceae</taxon>
        <taxon>Flavobacterium</taxon>
    </lineage>
</organism>
<dbReference type="EMBL" id="JBHSQB010000020">
    <property type="protein sequence ID" value="MFC6098201.1"/>
    <property type="molecule type" value="Genomic_DNA"/>
</dbReference>
<sequence length="79" mass="9185">MKKILILICLVFFLSCKSDDKSVKIPVSEASEPFPKFNNLKEMFDYSSDFNEEDGSLKFISDDTQIYIFKCLSLFQLKI</sequence>